<dbReference type="Proteomes" id="UP000645462">
    <property type="component" value="Unassembled WGS sequence"/>
</dbReference>
<sequence length="91" mass="10220">MIAKIRISGTNWAMALPSMGVLLQDGGECPPILAINLAVTYVAMRGFARRVCHRESRAVRRDKSGRPLLQNRRRFCPPPCDTLRNRAYIAP</sequence>
<dbReference type="EMBL" id="BMFC01000002">
    <property type="protein sequence ID" value="GGB97532.1"/>
    <property type="molecule type" value="Genomic_DNA"/>
</dbReference>
<organism evidence="1 2">
    <name type="scientific">Marivita lacus</name>
    <dbReference type="NCBI Taxonomy" id="1323742"/>
    <lineage>
        <taxon>Bacteria</taxon>
        <taxon>Pseudomonadati</taxon>
        <taxon>Pseudomonadota</taxon>
        <taxon>Alphaproteobacteria</taxon>
        <taxon>Rhodobacterales</taxon>
        <taxon>Roseobacteraceae</taxon>
        <taxon>Marivita</taxon>
    </lineage>
</organism>
<evidence type="ECO:0000313" key="1">
    <source>
        <dbReference type="EMBL" id="GGB97532.1"/>
    </source>
</evidence>
<proteinExistence type="predicted"/>
<keyword evidence="2" id="KW-1185">Reference proteome</keyword>
<protein>
    <submittedName>
        <fullName evidence="1">Uncharacterized protein</fullName>
    </submittedName>
</protein>
<evidence type="ECO:0000313" key="2">
    <source>
        <dbReference type="Proteomes" id="UP000645462"/>
    </source>
</evidence>
<gene>
    <name evidence="1" type="ORF">GCM10011363_12740</name>
</gene>
<reference evidence="2" key="1">
    <citation type="journal article" date="2019" name="Int. J. Syst. Evol. Microbiol.">
        <title>The Global Catalogue of Microorganisms (GCM) 10K type strain sequencing project: providing services to taxonomists for standard genome sequencing and annotation.</title>
        <authorList>
            <consortium name="The Broad Institute Genomics Platform"/>
            <consortium name="The Broad Institute Genome Sequencing Center for Infectious Disease"/>
            <person name="Wu L."/>
            <person name="Ma J."/>
        </authorList>
    </citation>
    <scope>NUCLEOTIDE SEQUENCE [LARGE SCALE GENOMIC DNA]</scope>
    <source>
        <strain evidence="2">CGMCC 1.12478</strain>
    </source>
</reference>
<accession>A0ABQ1KFH3</accession>
<comment type="caution">
    <text evidence="1">The sequence shown here is derived from an EMBL/GenBank/DDBJ whole genome shotgun (WGS) entry which is preliminary data.</text>
</comment>
<name>A0ABQ1KFH3_9RHOB</name>